<protein>
    <submittedName>
        <fullName evidence="2">Uncharacterized protein</fullName>
    </submittedName>
</protein>
<keyword evidence="1" id="KW-0175">Coiled coil</keyword>
<dbReference type="KEGG" id="vg:24638762"/>
<keyword evidence="3" id="KW-1185">Reference proteome</keyword>
<dbReference type="EMBL" id="KM879221">
    <property type="protein sequence ID" value="AIU44331.1"/>
    <property type="molecule type" value="Genomic_DNA"/>
</dbReference>
<proteinExistence type="predicted"/>
<name>A0A097PBE2_9CAUD</name>
<evidence type="ECO:0000313" key="2">
    <source>
        <dbReference type="EMBL" id="AIU44331.1"/>
    </source>
</evidence>
<evidence type="ECO:0000313" key="3">
    <source>
        <dbReference type="Proteomes" id="UP000030040"/>
    </source>
</evidence>
<dbReference type="RefSeq" id="YP_009148440.1">
    <property type="nucleotide sequence ID" value="NC_027348.2"/>
</dbReference>
<evidence type="ECO:0000256" key="1">
    <source>
        <dbReference type="SAM" id="Coils"/>
    </source>
</evidence>
<organism evidence="2 3">
    <name type="scientific">Delftia phage RG-2014</name>
    <dbReference type="NCBI Taxonomy" id="1563661"/>
    <lineage>
        <taxon>Viruses</taxon>
        <taxon>Duplodnaviria</taxon>
        <taxon>Heunggongvirae</taxon>
        <taxon>Uroviricota</taxon>
        <taxon>Caudoviricetes</taxon>
        <taxon>Schitoviridae</taxon>
        <taxon>Dendoorenvirus</taxon>
        <taxon>Dendoorenvirus RG2014</taxon>
    </lineage>
</organism>
<accession>A0A097PBE2</accession>
<feature type="coiled-coil region" evidence="1">
    <location>
        <begin position="96"/>
        <end position="123"/>
    </location>
</feature>
<dbReference type="Proteomes" id="UP000030040">
    <property type="component" value="Segment"/>
</dbReference>
<reference evidence="3" key="1">
    <citation type="submission" date="2014-10" db="EMBL/GenBank/DDBJ databases">
        <title>Draft genome sequence of lytic bacteriophage specific to a multidrug resistant bacterium Delftia tsuruhatensis ARB-1.</title>
        <authorList>
            <person name="Bhattacharjee A.S."/>
            <person name="Motlagh A.M."/>
            <person name="Goel R."/>
        </authorList>
    </citation>
    <scope>NUCLEOTIDE SEQUENCE [LARGE SCALE GENOMIC DNA]</scope>
</reference>
<gene>
    <name evidence="2" type="ORF">RG2014_077</name>
</gene>
<dbReference type="GeneID" id="24638762"/>
<sequence length="138" mass="14755">MSNHNPFLDNSEMQQSEAGSVASLHEFIEHRTADLKLGQALRRLMGSKDFKLVIQEGFLKDNALRSLGIAATHEDAHVAAMADASAKAATHLKGYLAQILSAADRAEASIEGAKAELKSIDEAQKAAVAAQNRDESAE</sequence>